<dbReference type="EMBL" id="SGWQ01000014">
    <property type="protein sequence ID" value="RZS31435.1"/>
    <property type="molecule type" value="Genomic_DNA"/>
</dbReference>
<keyword evidence="1" id="KW-0812">Transmembrane</keyword>
<evidence type="ECO:0000313" key="3">
    <source>
        <dbReference type="Proteomes" id="UP000294257"/>
    </source>
</evidence>
<dbReference type="PROSITE" id="PS51257">
    <property type="entry name" value="PROKAR_LIPOPROTEIN"/>
    <property type="match status" value="1"/>
</dbReference>
<dbReference type="RefSeq" id="WP_130348243.1">
    <property type="nucleotide sequence ID" value="NZ_SGWQ01000014.1"/>
</dbReference>
<feature type="transmembrane region" description="Helical" evidence="1">
    <location>
        <begin position="145"/>
        <end position="163"/>
    </location>
</feature>
<evidence type="ECO:0000256" key="1">
    <source>
        <dbReference type="SAM" id="Phobius"/>
    </source>
</evidence>
<keyword evidence="3" id="KW-1185">Reference proteome</keyword>
<dbReference type="OrthoDB" id="3620552at2"/>
<name>A0A4Q7KDH3_9PSEU</name>
<feature type="transmembrane region" description="Helical" evidence="1">
    <location>
        <begin position="12"/>
        <end position="33"/>
    </location>
</feature>
<dbReference type="InterPro" id="IPR026467">
    <property type="entry name" value="Ser/Gly_Cys_C_dom"/>
</dbReference>
<dbReference type="Proteomes" id="UP000294257">
    <property type="component" value="Unassembled WGS sequence"/>
</dbReference>
<feature type="transmembrane region" description="Helical" evidence="1">
    <location>
        <begin position="63"/>
        <end position="79"/>
    </location>
</feature>
<sequence length="294" mass="30381">MERPWGMSGPEFLGAYWAAMALACVIVLIAFWWTRGTPADAVPADTKLDAYELAMLAGGPRRVQATAIAALVAGGHLRVSRARITVRNKDELDDRLLQYVRANATQRRRRAAFGRSLHAVQLADTLVEQGLLVEPARLRKARRSLVVLGLVGAFGVIRLANGVRIGAPVGYLLLSLLGTAVIWWSARRLFTPRGPVLTGRGRRVLAQAQAGTQRKMTDVPVAAGVGAMAFAPIALYGYAAYGDDQVGDLLAEHTTSKAAGGGAGGSGCGSHSCSGCGGSSGCGGGGGGCGGGGN</sequence>
<evidence type="ECO:0000313" key="2">
    <source>
        <dbReference type="EMBL" id="RZS31435.1"/>
    </source>
</evidence>
<dbReference type="AlphaFoldDB" id="A0A4Q7KDH3"/>
<keyword evidence="1" id="KW-1133">Transmembrane helix</keyword>
<accession>A0A4Q7KDH3</accession>
<dbReference type="NCBIfam" id="TIGR04222">
    <property type="entry name" value="near_uncomplex"/>
    <property type="match status" value="1"/>
</dbReference>
<keyword evidence="1" id="KW-0472">Membrane</keyword>
<proteinExistence type="predicted"/>
<reference evidence="2 3" key="1">
    <citation type="submission" date="2019-02" db="EMBL/GenBank/DDBJ databases">
        <title>Genomic Encyclopedia of Type Strains, Phase IV (KMG-IV): sequencing the most valuable type-strain genomes for metagenomic binning, comparative biology and taxonomic classification.</title>
        <authorList>
            <person name="Goeker M."/>
        </authorList>
    </citation>
    <scope>NUCLEOTIDE SEQUENCE [LARGE SCALE GENOMIC DNA]</scope>
    <source>
        <strain evidence="2 3">DSM 101727</strain>
    </source>
</reference>
<gene>
    <name evidence="2" type="ORF">EV193_114128</name>
</gene>
<organism evidence="2 3">
    <name type="scientific">Herbihabitans rhizosphaerae</name>
    <dbReference type="NCBI Taxonomy" id="1872711"/>
    <lineage>
        <taxon>Bacteria</taxon>
        <taxon>Bacillati</taxon>
        <taxon>Actinomycetota</taxon>
        <taxon>Actinomycetes</taxon>
        <taxon>Pseudonocardiales</taxon>
        <taxon>Pseudonocardiaceae</taxon>
        <taxon>Herbihabitans</taxon>
    </lineage>
</organism>
<protein>
    <submittedName>
        <fullName evidence="2">Uncharacterized protein (TIGR04222 family)</fullName>
    </submittedName>
</protein>
<comment type="caution">
    <text evidence="2">The sequence shown here is derived from an EMBL/GenBank/DDBJ whole genome shotgun (WGS) entry which is preliminary data.</text>
</comment>
<feature type="transmembrane region" description="Helical" evidence="1">
    <location>
        <begin position="169"/>
        <end position="186"/>
    </location>
</feature>